<comment type="similarity">
    <text evidence="1 7">Belongs to the mandelate racemase/muconate lactonizing enzyme family.</text>
</comment>
<evidence type="ECO:0000259" key="8">
    <source>
        <dbReference type="SMART" id="SM00922"/>
    </source>
</evidence>
<dbReference type="Proteomes" id="UP001408789">
    <property type="component" value="Unassembled WGS sequence"/>
</dbReference>
<dbReference type="InterPro" id="IPR029065">
    <property type="entry name" value="Enolase_C-like"/>
</dbReference>
<evidence type="ECO:0000256" key="4">
    <source>
        <dbReference type="ARBA" id="ARBA00023235"/>
    </source>
</evidence>
<protein>
    <recommendedName>
        <fullName evidence="7">Dipeptide epimerase</fullName>
        <ecNumber evidence="7">5.1.1.-</ecNumber>
    </recommendedName>
</protein>
<dbReference type="GO" id="GO:0016855">
    <property type="term" value="F:racemase and epimerase activity, acting on amino acids and derivatives"/>
    <property type="evidence" value="ECO:0007669"/>
    <property type="project" value="UniProtKB-UniRule"/>
</dbReference>
<feature type="domain" description="Mandelate racemase/muconate lactonizing enzyme C-terminal" evidence="8">
    <location>
        <begin position="186"/>
        <end position="280"/>
    </location>
</feature>
<proteinExistence type="inferred from homology"/>
<keyword evidence="3 6" id="KW-0460">Magnesium</keyword>
<feature type="active site" description="Proton acceptor; specific for (R)-substrate epimerization" evidence="5">
    <location>
        <position position="207"/>
    </location>
</feature>
<comment type="caution">
    <text evidence="9">The sequence shown here is derived from an EMBL/GenBank/DDBJ whole genome shotgun (WGS) entry which is preliminary data.</text>
</comment>
<evidence type="ECO:0000256" key="6">
    <source>
        <dbReference type="PIRSR" id="PIRSR634603-3"/>
    </source>
</evidence>
<dbReference type="SUPFAM" id="SSF51604">
    <property type="entry name" value="Enolase C-terminal domain-like"/>
    <property type="match status" value="1"/>
</dbReference>
<feature type="binding site" evidence="6">
    <location>
        <position position="234"/>
    </location>
    <ligand>
        <name>Mg(2+)</name>
        <dbReference type="ChEBI" id="CHEBI:18420"/>
    </ligand>
</feature>
<reference evidence="9 10" key="1">
    <citation type="submission" date="2024-04" db="EMBL/GenBank/DDBJ databases">
        <title>The reference genome of an endangered Asteraceae, Deinandra increscens subsp. villosa, native to the Central Coast of California.</title>
        <authorList>
            <person name="Guilliams M."/>
            <person name="Hasenstab-Lehman K."/>
            <person name="Meyer R."/>
            <person name="Mcevoy S."/>
        </authorList>
    </citation>
    <scope>NUCLEOTIDE SEQUENCE [LARGE SCALE GENOMIC DNA]</scope>
    <source>
        <tissue evidence="9">Leaf</tissue>
    </source>
</reference>
<keyword evidence="4 7" id="KW-0413">Isomerase</keyword>
<dbReference type="SFLD" id="SFLDG00180">
    <property type="entry name" value="muconate_cycloisomerase"/>
    <property type="match status" value="1"/>
</dbReference>
<feature type="binding site" evidence="6">
    <location>
        <position position="291"/>
    </location>
    <ligand>
        <name>Mg(2+)</name>
        <dbReference type="ChEBI" id="CHEBI:18420"/>
    </ligand>
</feature>
<dbReference type="Gene3D" id="3.20.20.120">
    <property type="entry name" value="Enolase-like C-terminal domain"/>
    <property type="match status" value="1"/>
</dbReference>
<evidence type="ECO:0000256" key="5">
    <source>
        <dbReference type="PIRSR" id="PIRSR634603-1"/>
    </source>
</evidence>
<feature type="active site" description="Proton acceptor; specific for (S)-substrate epimerization" evidence="5">
    <location>
        <position position="315"/>
    </location>
</feature>
<sequence length="409" mass="43855">MGSIGFSIFSPKLHRFSRGTTVAAAAGGTTNSNLAFKSLMESFTVDIHRAEGRELNVPLIAPFTIATSKLEDVRNVAIRVELSNGCCGWGEAPVLPFVTAENQSTALEKAGEACQALKKSGAMSLGDVLGQIGHLLPGHDFASVRAGVEMAVIDAVATSIGTPLWRFFGGVSNTITTDITIPIVSSTEAGQLASKYYKQGFKTLKLKVGKDLNADIEVLKAIRLAHPHCQFILDANEGYTSTEAIQVLEKLHEMEVTPILFEQPVHRDDWEGLGHVTRVAKAKYGVSVAADESCRSLADVKEIAKRELADVINIKLAKVGVLGALEIIDFAKVSGLDLMIGGMVETRLAMGFAGHLAAGLGGFKYIDLDTPLLLSEDPVFEGYEVLGPTYTFTNARGHGGFLHWDNIAW</sequence>
<dbReference type="Gene3D" id="3.30.390.10">
    <property type="entry name" value="Enolase-like, N-terminal domain"/>
    <property type="match status" value="1"/>
</dbReference>
<dbReference type="SMART" id="SM00922">
    <property type="entry name" value="MR_MLE"/>
    <property type="match status" value="1"/>
</dbReference>
<dbReference type="InterPro" id="IPR029017">
    <property type="entry name" value="Enolase-like_N"/>
</dbReference>
<comment type="cofactor">
    <cofactor evidence="6 7">
        <name>Mg(2+)</name>
        <dbReference type="ChEBI" id="CHEBI:18420"/>
    </cofactor>
    <text evidence="6 7">Binds 1 Mg(2+) ion per subunit.</text>
</comment>
<gene>
    <name evidence="9" type="ORF">SSX86_006355</name>
</gene>
<dbReference type="EC" id="5.1.1.-" evidence="7"/>
<dbReference type="CDD" id="cd03319">
    <property type="entry name" value="L-Ala-DL-Glu_epimerase"/>
    <property type="match status" value="1"/>
</dbReference>
<dbReference type="SFLD" id="SFLDS00001">
    <property type="entry name" value="Enolase"/>
    <property type="match status" value="1"/>
</dbReference>
<accession>A0AAP0DFW3</accession>
<evidence type="ECO:0000256" key="3">
    <source>
        <dbReference type="ARBA" id="ARBA00022842"/>
    </source>
</evidence>
<feature type="binding site" evidence="6">
    <location>
        <position position="262"/>
    </location>
    <ligand>
        <name>Mg(2+)</name>
        <dbReference type="ChEBI" id="CHEBI:18420"/>
    </ligand>
</feature>
<dbReference type="PANTHER" id="PTHR48073:SF2">
    <property type="entry name" value="O-SUCCINYLBENZOATE SYNTHASE"/>
    <property type="match status" value="1"/>
</dbReference>
<keyword evidence="10" id="KW-1185">Reference proteome</keyword>
<dbReference type="InterPro" id="IPR034603">
    <property type="entry name" value="Dipeptide_epimerase"/>
</dbReference>
<keyword evidence="2 6" id="KW-0479">Metal-binding</keyword>
<evidence type="ECO:0000256" key="1">
    <source>
        <dbReference type="ARBA" id="ARBA00008031"/>
    </source>
</evidence>
<dbReference type="SUPFAM" id="SSF54826">
    <property type="entry name" value="Enolase N-terminal domain-like"/>
    <property type="match status" value="1"/>
</dbReference>
<dbReference type="AlphaFoldDB" id="A0AAP0DFW3"/>
<dbReference type="GO" id="GO:0046872">
    <property type="term" value="F:metal ion binding"/>
    <property type="evidence" value="ECO:0007669"/>
    <property type="project" value="UniProtKB-KW"/>
</dbReference>
<organism evidence="9 10">
    <name type="scientific">Deinandra increscens subsp. villosa</name>
    <dbReference type="NCBI Taxonomy" id="3103831"/>
    <lineage>
        <taxon>Eukaryota</taxon>
        <taxon>Viridiplantae</taxon>
        <taxon>Streptophyta</taxon>
        <taxon>Embryophyta</taxon>
        <taxon>Tracheophyta</taxon>
        <taxon>Spermatophyta</taxon>
        <taxon>Magnoliopsida</taxon>
        <taxon>eudicotyledons</taxon>
        <taxon>Gunneridae</taxon>
        <taxon>Pentapetalae</taxon>
        <taxon>asterids</taxon>
        <taxon>campanulids</taxon>
        <taxon>Asterales</taxon>
        <taxon>Asteraceae</taxon>
        <taxon>Asteroideae</taxon>
        <taxon>Heliantheae alliance</taxon>
        <taxon>Madieae</taxon>
        <taxon>Madiinae</taxon>
        <taxon>Deinandra</taxon>
    </lineage>
</organism>
<name>A0AAP0DFW3_9ASTR</name>
<evidence type="ECO:0000256" key="2">
    <source>
        <dbReference type="ARBA" id="ARBA00022723"/>
    </source>
</evidence>
<dbReference type="InterPro" id="IPR013341">
    <property type="entry name" value="Mandelate_racemase_N_dom"/>
</dbReference>
<evidence type="ECO:0000313" key="10">
    <source>
        <dbReference type="Proteomes" id="UP001408789"/>
    </source>
</evidence>
<dbReference type="EMBL" id="JBCNJP010000008">
    <property type="protein sequence ID" value="KAK9073761.1"/>
    <property type="molecule type" value="Genomic_DNA"/>
</dbReference>
<dbReference type="Pfam" id="PF02746">
    <property type="entry name" value="MR_MLE_N"/>
    <property type="match status" value="1"/>
</dbReference>
<dbReference type="InterPro" id="IPR013342">
    <property type="entry name" value="Mandelate_racemase_C"/>
</dbReference>
<dbReference type="InterPro" id="IPR036849">
    <property type="entry name" value="Enolase-like_C_sf"/>
</dbReference>
<dbReference type="Pfam" id="PF13378">
    <property type="entry name" value="MR_MLE_C"/>
    <property type="match status" value="1"/>
</dbReference>
<evidence type="ECO:0000313" key="9">
    <source>
        <dbReference type="EMBL" id="KAK9073761.1"/>
    </source>
</evidence>
<dbReference type="PANTHER" id="PTHR48073">
    <property type="entry name" value="O-SUCCINYLBENZOATE SYNTHASE-RELATED"/>
    <property type="match status" value="1"/>
</dbReference>
<evidence type="ECO:0000256" key="7">
    <source>
        <dbReference type="RuleBase" id="RU366006"/>
    </source>
</evidence>